<dbReference type="AlphaFoldDB" id="A0A660L370"/>
<evidence type="ECO:0000313" key="6">
    <source>
        <dbReference type="Proteomes" id="UP000278962"/>
    </source>
</evidence>
<dbReference type="InterPro" id="IPR002577">
    <property type="entry name" value="HTH_HxlR"/>
</dbReference>
<keyword evidence="6" id="KW-1185">Reference proteome</keyword>
<keyword evidence="2" id="KW-0238">DNA-binding</keyword>
<dbReference type="GO" id="GO:0003677">
    <property type="term" value="F:DNA binding"/>
    <property type="evidence" value="ECO:0007669"/>
    <property type="project" value="UniProtKB-KW"/>
</dbReference>
<evidence type="ECO:0000256" key="3">
    <source>
        <dbReference type="ARBA" id="ARBA00023163"/>
    </source>
</evidence>
<dbReference type="Pfam" id="PF01638">
    <property type="entry name" value="HxlR"/>
    <property type="match status" value="1"/>
</dbReference>
<keyword evidence="1" id="KW-0805">Transcription regulation</keyword>
<dbReference type="InterPro" id="IPR036390">
    <property type="entry name" value="WH_DNA-bd_sf"/>
</dbReference>
<dbReference type="Proteomes" id="UP000278962">
    <property type="component" value="Unassembled WGS sequence"/>
</dbReference>
<dbReference type="RefSeq" id="WP_121257786.1">
    <property type="nucleotide sequence ID" value="NZ_RBIL01000002.1"/>
</dbReference>
<name>A0A660L370_9ACTN</name>
<accession>A0A660L370</accession>
<sequence length="109" mass="11514">MKQLTQQQCLGADAALSRAFSLLGKRWTAVVLGTLGTGGPTGFRELSRAVGGISDSVLSDRLTELTQAGLITRTVDPGPPISVTYALSERGAALMPAFEQISTWAQEHL</sequence>
<organism evidence="5 6">
    <name type="scientific">Solirubrobacter pauli</name>
    <dbReference type="NCBI Taxonomy" id="166793"/>
    <lineage>
        <taxon>Bacteria</taxon>
        <taxon>Bacillati</taxon>
        <taxon>Actinomycetota</taxon>
        <taxon>Thermoleophilia</taxon>
        <taxon>Solirubrobacterales</taxon>
        <taxon>Solirubrobacteraceae</taxon>
        <taxon>Solirubrobacter</taxon>
    </lineage>
</organism>
<dbReference type="PROSITE" id="PS51118">
    <property type="entry name" value="HTH_HXLR"/>
    <property type="match status" value="1"/>
</dbReference>
<proteinExistence type="predicted"/>
<evidence type="ECO:0000313" key="5">
    <source>
        <dbReference type="EMBL" id="RKQ88346.1"/>
    </source>
</evidence>
<comment type="caution">
    <text evidence="5">The sequence shown here is derived from an EMBL/GenBank/DDBJ whole genome shotgun (WGS) entry which is preliminary data.</text>
</comment>
<evidence type="ECO:0000259" key="4">
    <source>
        <dbReference type="PROSITE" id="PS51118"/>
    </source>
</evidence>
<keyword evidence="3" id="KW-0804">Transcription</keyword>
<dbReference type="PANTHER" id="PTHR33204:SF37">
    <property type="entry name" value="HTH-TYPE TRANSCRIPTIONAL REGULATOR YODB"/>
    <property type="match status" value="1"/>
</dbReference>
<dbReference type="OrthoDB" id="9800966at2"/>
<dbReference type="InterPro" id="IPR036388">
    <property type="entry name" value="WH-like_DNA-bd_sf"/>
</dbReference>
<dbReference type="Gene3D" id="1.10.10.10">
    <property type="entry name" value="Winged helix-like DNA-binding domain superfamily/Winged helix DNA-binding domain"/>
    <property type="match status" value="1"/>
</dbReference>
<dbReference type="PANTHER" id="PTHR33204">
    <property type="entry name" value="TRANSCRIPTIONAL REGULATOR, MARR FAMILY"/>
    <property type="match status" value="1"/>
</dbReference>
<protein>
    <submittedName>
        <fullName evidence="5">HxlR family transcriptional regulator</fullName>
    </submittedName>
</protein>
<evidence type="ECO:0000256" key="2">
    <source>
        <dbReference type="ARBA" id="ARBA00023125"/>
    </source>
</evidence>
<evidence type="ECO:0000256" key="1">
    <source>
        <dbReference type="ARBA" id="ARBA00023015"/>
    </source>
</evidence>
<dbReference type="SUPFAM" id="SSF46785">
    <property type="entry name" value="Winged helix' DNA-binding domain"/>
    <property type="match status" value="1"/>
</dbReference>
<feature type="domain" description="HTH hxlR-type" evidence="4">
    <location>
        <begin position="9"/>
        <end position="109"/>
    </location>
</feature>
<gene>
    <name evidence="5" type="ORF">C8N24_6388</name>
</gene>
<reference evidence="5 6" key="1">
    <citation type="submission" date="2018-10" db="EMBL/GenBank/DDBJ databases">
        <title>Genomic Encyclopedia of Archaeal and Bacterial Type Strains, Phase II (KMG-II): from individual species to whole genera.</title>
        <authorList>
            <person name="Goeker M."/>
        </authorList>
    </citation>
    <scope>NUCLEOTIDE SEQUENCE [LARGE SCALE GENOMIC DNA]</scope>
    <source>
        <strain evidence="5 6">DSM 14954</strain>
    </source>
</reference>
<dbReference type="EMBL" id="RBIL01000002">
    <property type="protein sequence ID" value="RKQ88346.1"/>
    <property type="molecule type" value="Genomic_DNA"/>
</dbReference>